<gene>
    <name evidence="5" type="primary">MUC12</name>
</gene>
<evidence type="ECO:0000256" key="2">
    <source>
        <dbReference type="SAM" id="Phobius"/>
    </source>
</evidence>
<evidence type="ECO:0000313" key="5">
    <source>
        <dbReference type="RefSeq" id="XP_057384806.1"/>
    </source>
</evidence>
<accession>A0ABM3S4M4</accession>
<dbReference type="PROSITE" id="PS50024">
    <property type="entry name" value="SEA"/>
    <property type="match status" value="1"/>
</dbReference>
<name>A0ABM3S4M4_BALAC</name>
<dbReference type="InterPro" id="IPR000082">
    <property type="entry name" value="SEA_dom"/>
</dbReference>
<keyword evidence="2" id="KW-0472">Membrane</keyword>
<dbReference type="SUPFAM" id="SSF82671">
    <property type="entry name" value="SEA domain"/>
    <property type="match status" value="1"/>
</dbReference>
<organism evidence="4 5">
    <name type="scientific">Balaenoptera acutorostrata</name>
    <name type="common">Common minke whale</name>
    <name type="synonym">Balaena rostrata</name>
    <dbReference type="NCBI Taxonomy" id="9767"/>
    <lineage>
        <taxon>Eukaryota</taxon>
        <taxon>Metazoa</taxon>
        <taxon>Chordata</taxon>
        <taxon>Craniata</taxon>
        <taxon>Vertebrata</taxon>
        <taxon>Euteleostomi</taxon>
        <taxon>Mammalia</taxon>
        <taxon>Eutheria</taxon>
        <taxon>Laurasiatheria</taxon>
        <taxon>Artiodactyla</taxon>
        <taxon>Whippomorpha</taxon>
        <taxon>Cetacea</taxon>
        <taxon>Mysticeti</taxon>
        <taxon>Balaenopteridae</taxon>
        <taxon>Balaenoptera</taxon>
    </lineage>
</organism>
<dbReference type="PROSITE" id="PS01186">
    <property type="entry name" value="EGF_2"/>
    <property type="match status" value="1"/>
</dbReference>
<dbReference type="PROSITE" id="PS00022">
    <property type="entry name" value="EGF_1"/>
    <property type="match status" value="1"/>
</dbReference>
<feature type="region of interest" description="Disordered" evidence="1">
    <location>
        <begin position="1"/>
        <end position="117"/>
    </location>
</feature>
<dbReference type="GeneID" id="103018332"/>
<dbReference type="PANTHER" id="PTHR37999:SF2">
    <property type="entry name" value="MUCIN-17"/>
    <property type="match status" value="1"/>
</dbReference>
<keyword evidence="4" id="KW-1185">Reference proteome</keyword>
<feature type="transmembrane region" description="Helical" evidence="2">
    <location>
        <begin position="370"/>
        <end position="393"/>
    </location>
</feature>
<dbReference type="InterPro" id="IPR053311">
    <property type="entry name" value="Mucosal_Integrity_Assoc"/>
</dbReference>
<keyword evidence="2" id="KW-0812">Transmembrane</keyword>
<dbReference type="RefSeq" id="XP_057384806.1">
    <property type="nucleotide sequence ID" value="XM_057528823.1"/>
</dbReference>
<dbReference type="SMART" id="SM00200">
    <property type="entry name" value="SEA"/>
    <property type="match status" value="1"/>
</dbReference>
<feature type="domain" description="SEA" evidence="3">
    <location>
        <begin position="159"/>
        <end position="287"/>
    </location>
</feature>
<sequence>MTVLKGNVEIGGPIFSGESTVSSEGSHTTATGSSTTTSKWSESTVFSEGSHTTGAASLTTTSGAASLTTTSSWSESTVSSEGSLTTGSGSSTTMSGWSESTLSYEGSPTTGPGNSTTTSGQCYNGATWNGEKCACTQGYFGYQCQSPLGYFFIETPTKINATVELRVKVTNRNFTKDLNNISSHTYQNFVQLFKSQMDKSYRSKDFPQYRGVIIRKLLNGSVMVEHEVVMEADFTSEFQELFANLTKIIKAKVMNETGKLLSDCKACENISRLCYSEKDTFVNETVKLGFDLQEQCTRNAAKEFAQFYYVDDLDGKLACVTKCTPGTKSQMNCHHGRCQLQQSGPHCLCLNSDTHWHWGESCEFSTSKSMVYGIVGAMVVLLVVSVVVLAILLSQSQRKLHRQENNLSRDWQEEDVPGNFQNTGVWEGQNLQGDTFGLENVYRHFQPSLQNVDPTTELHIQRPTVVTTAQ</sequence>
<keyword evidence="2" id="KW-1133">Transmembrane helix</keyword>
<dbReference type="Pfam" id="PF01390">
    <property type="entry name" value="SEA"/>
    <property type="match status" value="1"/>
</dbReference>
<evidence type="ECO:0000259" key="3">
    <source>
        <dbReference type="PROSITE" id="PS50024"/>
    </source>
</evidence>
<dbReference type="InterPro" id="IPR000742">
    <property type="entry name" value="EGF"/>
</dbReference>
<proteinExistence type="predicted"/>
<evidence type="ECO:0000313" key="4">
    <source>
        <dbReference type="Proteomes" id="UP001652580"/>
    </source>
</evidence>
<reference evidence="5" key="1">
    <citation type="submission" date="2025-08" db="UniProtKB">
        <authorList>
            <consortium name="RefSeq"/>
        </authorList>
    </citation>
    <scope>IDENTIFICATION</scope>
</reference>
<protein>
    <submittedName>
        <fullName evidence="5">Mucin-12</fullName>
    </submittedName>
</protein>
<evidence type="ECO:0000256" key="1">
    <source>
        <dbReference type="SAM" id="MobiDB-lite"/>
    </source>
</evidence>
<dbReference type="Proteomes" id="UP001652580">
    <property type="component" value="Chromosome 15"/>
</dbReference>
<dbReference type="PANTHER" id="PTHR37999">
    <property type="entry name" value="MUCIN-17"/>
    <property type="match status" value="1"/>
</dbReference>
<feature type="compositionally biased region" description="Low complexity" evidence="1">
    <location>
        <begin position="22"/>
        <end position="117"/>
    </location>
</feature>
<dbReference type="Gene3D" id="3.30.70.960">
    <property type="entry name" value="SEA domain"/>
    <property type="match status" value="1"/>
</dbReference>
<dbReference type="InterPro" id="IPR036364">
    <property type="entry name" value="SEA_dom_sf"/>
</dbReference>